<proteinExistence type="predicted"/>
<organism evidence="1">
    <name type="scientific">Amphora coffeiformis</name>
    <dbReference type="NCBI Taxonomy" id="265554"/>
    <lineage>
        <taxon>Eukaryota</taxon>
        <taxon>Sar</taxon>
        <taxon>Stramenopiles</taxon>
        <taxon>Ochrophyta</taxon>
        <taxon>Bacillariophyta</taxon>
        <taxon>Bacillariophyceae</taxon>
        <taxon>Bacillariophycidae</taxon>
        <taxon>Thalassiophysales</taxon>
        <taxon>Catenulaceae</taxon>
        <taxon>Amphora</taxon>
    </lineage>
</organism>
<name>A0A7S3KXU5_9STRA</name>
<evidence type="ECO:0000313" key="1">
    <source>
        <dbReference type="EMBL" id="CAE0401862.1"/>
    </source>
</evidence>
<dbReference type="AlphaFoldDB" id="A0A7S3KXU5"/>
<protein>
    <submittedName>
        <fullName evidence="1">Uncharacterized protein</fullName>
    </submittedName>
</protein>
<gene>
    <name evidence="1" type="ORF">ACOF00016_LOCUS194</name>
</gene>
<reference evidence="1" key="1">
    <citation type="submission" date="2021-01" db="EMBL/GenBank/DDBJ databases">
        <authorList>
            <person name="Corre E."/>
            <person name="Pelletier E."/>
            <person name="Niang G."/>
            <person name="Scheremetjew M."/>
            <person name="Finn R."/>
            <person name="Kale V."/>
            <person name="Holt S."/>
            <person name="Cochrane G."/>
            <person name="Meng A."/>
            <person name="Brown T."/>
            <person name="Cohen L."/>
        </authorList>
    </citation>
    <scope>NUCLEOTIDE SEQUENCE</scope>
    <source>
        <strain evidence="1">CCMP127</strain>
    </source>
</reference>
<dbReference type="EMBL" id="HBIM01000221">
    <property type="protein sequence ID" value="CAE0401862.1"/>
    <property type="molecule type" value="Transcribed_RNA"/>
</dbReference>
<sequence length="162" mass="17929">MSPTFSPAPPTNDGRQTDLALLLHVLKVLNDQYEVTIAFCNAQTSLLNASTPSAQPSPGLPNSLDEYASCLRNVQDNWQQLQNLQNRLQDVSEYRCVETLYKAHVERTQRVLRTVQRAGGGVYSLQGISVTSNDSETVTVGLATLRASIDTIRDVLCMYLKE</sequence>
<accession>A0A7S3KXU5</accession>